<organism evidence="12 13">
    <name type="scientific">Neocucurbitaria cava</name>
    <dbReference type="NCBI Taxonomy" id="798079"/>
    <lineage>
        <taxon>Eukaryota</taxon>
        <taxon>Fungi</taxon>
        <taxon>Dikarya</taxon>
        <taxon>Ascomycota</taxon>
        <taxon>Pezizomycotina</taxon>
        <taxon>Dothideomycetes</taxon>
        <taxon>Pleosporomycetidae</taxon>
        <taxon>Pleosporales</taxon>
        <taxon>Pleosporineae</taxon>
        <taxon>Cucurbitariaceae</taxon>
        <taxon>Neocucurbitaria</taxon>
    </lineage>
</organism>
<keyword evidence="5" id="KW-0808">Transferase</keyword>
<dbReference type="InterPro" id="IPR029026">
    <property type="entry name" value="tRNA_m1G_MTases_N"/>
</dbReference>
<evidence type="ECO:0000313" key="13">
    <source>
        <dbReference type="Proteomes" id="UP001140560"/>
    </source>
</evidence>
<dbReference type="Gene3D" id="3.40.1280.10">
    <property type="match status" value="1"/>
</dbReference>
<dbReference type="GO" id="GO:0005739">
    <property type="term" value="C:mitochondrion"/>
    <property type="evidence" value="ECO:0007669"/>
    <property type="project" value="UniProtKB-SubCell"/>
</dbReference>
<dbReference type="Pfam" id="PF00588">
    <property type="entry name" value="SpoU_methylase"/>
    <property type="match status" value="1"/>
</dbReference>
<evidence type="ECO:0000256" key="1">
    <source>
        <dbReference type="ARBA" id="ARBA00004173"/>
    </source>
</evidence>
<sequence length="617" mass="68343">MVYSLLTGSTLLRTQRLNLPRTFFRYKSITAAIERGRQGGPDRPSRPRTRAAPANVEDRRVKTRREVRFERFGPPRDDNDSPKRAREERPPKDDYEKAKAPRSSRFGRVGPPRPRDAAPSRFRDDRPQMIGERKPYSDRPSPGSARFEADNEPTVARGRPSGTRDGRTLQNSRPFDSPRTPYSDRIRSGGAPRGEVGDYQKERRPQWSERPSRSADGSTYTPRARDGVDGSTREPRFSHRPDSKGARRERSGREQTERYYPHDSSRTKEGSPSDAHTARSLVRGPESLPYTTAASEFIYGYSSVLAAIKANRRKFYSLYVHSRGASRDGFMARVRAHKLFPITQEVGDEYMRAMDKASSGRPHNGVILESSPLPVPPIIELKTASIADESFSVAVDNQSAEDALVNGKQELYSYKSAGWRQPLVLYVDGVLDEGNLGAIARSAYFLGVDAIVTPTRQTAPWSHIALKASAGAAEAIPLFKVGEPTDFLGKSSRAGWRIYASDAVPPALSISSSAADSQDDGVSKVVYSIARSTKRLPADHCPVAEHPTILMMGAEGTGLRSSLLNLAHYKVGIPHGRETDEVGVDSLNVSVATSLLCYEMLQKPKSQPQRDPEDMVF</sequence>
<dbReference type="SUPFAM" id="SSF75217">
    <property type="entry name" value="alpha/beta knot"/>
    <property type="match status" value="1"/>
</dbReference>
<dbReference type="OrthoDB" id="270651at2759"/>
<feature type="compositionally biased region" description="Basic and acidic residues" evidence="10">
    <location>
        <begin position="56"/>
        <end position="99"/>
    </location>
</feature>
<comment type="caution">
    <text evidence="12">The sequence shown here is derived from an EMBL/GenBank/DDBJ whole genome shotgun (WGS) entry which is preliminary data.</text>
</comment>
<evidence type="ECO:0000259" key="11">
    <source>
        <dbReference type="SMART" id="SM00967"/>
    </source>
</evidence>
<keyword evidence="3" id="KW-0698">rRNA processing</keyword>
<dbReference type="EMBL" id="JAPEUY010000007">
    <property type="protein sequence ID" value="KAJ4371579.1"/>
    <property type="molecule type" value="Genomic_DNA"/>
</dbReference>
<evidence type="ECO:0000256" key="2">
    <source>
        <dbReference type="ARBA" id="ARBA00007228"/>
    </source>
</evidence>
<dbReference type="SUPFAM" id="SSF55315">
    <property type="entry name" value="L30e-like"/>
    <property type="match status" value="1"/>
</dbReference>
<dbReference type="FunFam" id="3.40.1280.10:FF:000054">
    <property type="entry name" value="rRNA methylase, putative"/>
    <property type="match status" value="1"/>
</dbReference>
<dbReference type="InterPro" id="IPR001537">
    <property type="entry name" value="SpoU_MeTrfase"/>
</dbReference>
<protein>
    <recommendedName>
        <fullName evidence="9">rRNA methyltransferase 1, mitochondrial</fullName>
    </recommendedName>
</protein>
<dbReference type="InterPro" id="IPR047182">
    <property type="entry name" value="MRM1"/>
</dbReference>
<dbReference type="Proteomes" id="UP001140560">
    <property type="component" value="Unassembled WGS sequence"/>
</dbReference>
<comment type="similarity">
    <text evidence="2">Belongs to the class IV-like SAM-binding methyltransferase superfamily. RNA methyltransferase TrmH family.</text>
</comment>
<feature type="domain" description="RNA 2-O ribose methyltransferase substrate binding" evidence="11">
    <location>
        <begin position="297"/>
        <end position="376"/>
    </location>
</feature>
<keyword evidence="13" id="KW-1185">Reference proteome</keyword>
<dbReference type="GO" id="GO:0016435">
    <property type="term" value="F:rRNA (guanine) methyltransferase activity"/>
    <property type="evidence" value="ECO:0007669"/>
    <property type="project" value="TreeGrafter"/>
</dbReference>
<dbReference type="InterPro" id="IPR029064">
    <property type="entry name" value="Ribosomal_eL30-like_sf"/>
</dbReference>
<evidence type="ECO:0000256" key="4">
    <source>
        <dbReference type="ARBA" id="ARBA00022603"/>
    </source>
</evidence>
<dbReference type="PANTHER" id="PTHR46103:SF1">
    <property type="entry name" value="RRNA METHYLTRANSFERASE 1, MITOCHONDRIAL"/>
    <property type="match status" value="1"/>
</dbReference>
<dbReference type="InterPro" id="IPR047261">
    <property type="entry name" value="MRM1_MeTrfase_dom"/>
</dbReference>
<keyword evidence="4" id="KW-0489">Methyltransferase</keyword>
<keyword evidence="8" id="KW-0496">Mitochondrion</keyword>
<dbReference type="PANTHER" id="PTHR46103">
    <property type="entry name" value="RRNA METHYLTRANSFERASE 1, MITOCHONDRIAL"/>
    <property type="match status" value="1"/>
</dbReference>
<evidence type="ECO:0000256" key="5">
    <source>
        <dbReference type="ARBA" id="ARBA00022679"/>
    </source>
</evidence>
<proteinExistence type="inferred from homology"/>
<reference evidence="12" key="1">
    <citation type="submission" date="2022-10" db="EMBL/GenBank/DDBJ databases">
        <title>Tapping the CABI collections for fungal endophytes: first genome assemblies for Collariella, Neodidymelliopsis, Ascochyta clinopodiicola, Didymella pomorum, Didymosphaeria variabile, Neocosmospora piperis and Neocucurbitaria cava.</title>
        <authorList>
            <person name="Hill R."/>
        </authorList>
    </citation>
    <scope>NUCLEOTIDE SEQUENCE</scope>
    <source>
        <strain evidence="12">IMI 356814</strain>
    </source>
</reference>
<evidence type="ECO:0000256" key="7">
    <source>
        <dbReference type="ARBA" id="ARBA00022946"/>
    </source>
</evidence>
<comment type="subcellular location">
    <subcellularLocation>
        <location evidence="1">Mitochondrion</location>
    </subcellularLocation>
</comment>
<keyword evidence="7" id="KW-0809">Transit peptide</keyword>
<evidence type="ECO:0000256" key="3">
    <source>
        <dbReference type="ARBA" id="ARBA00022552"/>
    </source>
</evidence>
<feature type="compositionally biased region" description="Basic and acidic residues" evidence="10">
    <location>
        <begin position="113"/>
        <end position="137"/>
    </location>
</feature>
<dbReference type="InterPro" id="IPR013123">
    <property type="entry name" value="SpoU_subst-bd"/>
</dbReference>
<evidence type="ECO:0000313" key="12">
    <source>
        <dbReference type="EMBL" id="KAJ4371579.1"/>
    </source>
</evidence>
<gene>
    <name evidence="12" type="ORF">N0V83_004798</name>
</gene>
<dbReference type="SMART" id="SM00967">
    <property type="entry name" value="SpoU_sub_bind"/>
    <property type="match status" value="1"/>
</dbReference>
<dbReference type="Gene3D" id="3.30.1330.30">
    <property type="match status" value="1"/>
</dbReference>
<dbReference type="InterPro" id="IPR029028">
    <property type="entry name" value="Alpha/beta_knot_MTases"/>
</dbReference>
<evidence type="ECO:0000256" key="9">
    <source>
        <dbReference type="ARBA" id="ARBA00034881"/>
    </source>
</evidence>
<accession>A0A9W9CMJ1</accession>
<feature type="compositionally biased region" description="Basic and acidic residues" evidence="10">
    <location>
        <begin position="223"/>
        <end position="271"/>
    </location>
</feature>
<keyword evidence="6" id="KW-0949">S-adenosyl-L-methionine</keyword>
<dbReference type="CDD" id="cd18105">
    <property type="entry name" value="SpoU-like_MRM1"/>
    <property type="match status" value="1"/>
</dbReference>
<name>A0A9W9CMJ1_9PLEO</name>
<feature type="region of interest" description="Disordered" evidence="10">
    <location>
        <begin position="34"/>
        <end position="283"/>
    </location>
</feature>
<dbReference type="GO" id="GO:0003723">
    <property type="term" value="F:RNA binding"/>
    <property type="evidence" value="ECO:0007669"/>
    <property type="project" value="InterPro"/>
</dbReference>
<evidence type="ECO:0000256" key="6">
    <source>
        <dbReference type="ARBA" id="ARBA00022691"/>
    </source>
</evidence>
<evidence type="ECO:0000256" key="10">
    <source>
        <dbReference type="SAM" id="MobiDB-lite"/>
    </source>
</evidence>
<feature type="compositionally biased region" description="Basic and acidic residues" evidence="10">
    <location>
        <begin position="195"/>
        <end position="213"/>
    </location>
</feature>
<evidence type="ECO:0000256" key="8">
    <source>
        <dbReference type="ARBA" id="ARBA00023128"/>
    </source>
</evidence>
<dbReference type="AlphaFoldDB" id="A0A9W9CMJ1"/>